<dbReference type="PROSITE" id="PS50106">
    <property type="entry name" value="PDZ"/>
    <property type="match status" value="3"/>
</dbReference>
<dbReference type="InterPro" id="IPR011993">
    <property type="entry name" value="PH-like_dom_sf"/>
</dbReference>
<dbReference type="PROSITE" id="PS51377">
    <property type="entry name" value="KIND"/>
    <property type="match status" value="1"/>
</dbReference>
<dbReference type="Pfam" id="PF09380">
    <property type="entry name" value="FERM_C"/>
    <property type="match status" value="1"/>
</dbReference>
<feature type="compositionally biased region" description="Basic and acidic residues" evidence="2">
    <location>
        <begin position="288"/>
        <end position="299"/>
    </location>
</feature>
<dbReference type="InterPro" id="IPR019749">
    <property type="entry name" value="Band_41_domain"/>
</dbReference>
<dbReference type="PANTHER" id="PTHR46900:SF4">
    <property type="entry name" value="FERM AND PDZ DOMAIN CONTAINING 2"/>
    <property type="match status" value="1"/>
</dbReference>
<dbReference type="CDD" id="cd13187">
    <property type="entry name" value="FERM_C_PTPH13"/>
    <property type="match status" value="1"/>
</dbReference>
<name>A0ABU7BCA2_9TELE</name>
<dbReference type="SMART" id="SM01196">
    <property type="entry name" value="FERM_C"/>
    <property type="match status" value="1"/>
</dbReference>
<feature type="domain" description="PDZ" evidence="4">
    <location>
        <begin position="1171"/>
        <end position="1237"/>
    </location>
</feature>
<dbReference type="InterPro" id="IPR052074">
    <property type="entry name" value="NonRcpt_TyrProt_Phosphatase"/>
</dbReference>
<evidence type="ECO:0000256" key="1">
    <source>
        <dbReference type="ARBA" id="ARBA00022737"/>
    </source>
</evidence>
<feature type="region of interest" description="Disordered" evidence="2">
    <location>
        <begin position="773"/>
        <end position="836"/>
    </location>
</feature>
<organism evidence="6 7">
    <name type="scientific">Ataeniobius toweri</name>
    <dbReference type="NCBI Taxonomy" id="208326"/>
    <lineage>
        <taxon>Eukaryota</taxon>
        <taxon>Metazoa</taxon>
        <taxon>Chordata</taxon>
        <taxon>Craniata</taxon>
        <taxon>Vertebrata</taxon>
        <taxon>Euteleostomi</taxon>
        <taxon>Actinopterygii</taxon>
        <taxon>Neopterygii</taxon>
        <taxon>Teleostei</taxon>
        <taxon>Neoteleostei</taxon>
        <taxon>Acanthomorphata</taxon>
        <taxon>Ovalentaria</taxon>
        <taxon>Atherinomorphae</taxon>
        <taxon>Cyprinodontiformes</taxon>
        <taxon>Goodeidae</taxon>
        <taxon>Ataeniobius</taxon>
    </lineage>
</organism>
<evidence type="ECO:0000259" key="5">
    <source>
        <dbReference type="PROSITE" id="PS51377"/>
    </source>
</evidence>
<reference evidence="6 7" key="1">
    <citation type="submission" date="2021-07" db="EMBL/GenBank/DDBJ databases">
        <authorList>
            <person name="Palmer J.M."/>
        </authorList>
    </citation>
    <scope>NUCLEOTIDE SEQUENCE [LARGE SCALE GENOMIC DNA]</scope>
    <source>
        <strain evidence="6 7">AT_MEX2019</strain>
        <tissue evidence="6">Muscle</tissue>
    </source>
</reference>
<dbReference type="PRINTS" id="PR00935">
    <property type="entry name" value="BAND41"/>
</dbReference>
<feature type="compositionally biased region" description="Polar residues" evidence="2">
    <location>
        <begin position="814"/>
        <end position="830"/>
    </location>
</feature>
<keyword evidence="7" id="KW-1185">Reference proteome</keyword>
<dbReference type="Pfam" id="PF09379">
    <property type="entry name" value="FERM_N"/>
    <property type="match status" value="1"/>
</dbReference>
<dbReference type="InterPro" id="IPR029071">
    <property type="entry name" value="Ubiquitin-like_domsf"/>
</dbReference>
<dbReference type="Gene3D" id="2.30.29.30">
    <property type="entry name" value="Pleckstrin-homology domain (PH domain)/Phosphotyrosine-binding domain (PTB)"/>
    <property type="match status" value="1"/>
</dbReference>
<dbReference type="InterPro" id="IPR014352">
    <property type="entry name" value="FERM/acyl-CoA-bd_prot_sf"/>
</dbReference>
<dbReference type="CDD" id="cd14473">
    <property type="entry name" value="FERM_B-lobe"/>
    <property type="match status" value="1"/>
</dbReference>
<evidence type="ECO:0000313" key="7">
    <source>
        <dbReference type="Proteomes" id="UP001345963"/>
    </source>
</evidence>
<dbReference type="InterPro" id="IPR011009">
    <property type="entry name" value="Kinase-like_dom_sf"/>
</dbReference>
<feature type="domain" description="FERM" evidence="3">
    <location>
        <begin position="412"/>
        <end position="708"/>
    </location>
</feature>
<dbReference type="SUPFAM" id="SSF50729">
    <property type="entry name" value="PH domain-like"/>
    <property type="match status" value="1"/>
</dbReference>
<dbReference type="CDD" id="cd06792">
    <property type="entry name" value="PDZ2-PTPN13_FRMPD2-like"/>
    <property type="match status" value="1"/>
</dbReference>
<dbReference type="PROSITE" id="PS50057">
    <property type="entry name" value="FERM_3"/>
    <property type="match status" value="1"/>
</dbReference>
<dbReference type="SUPFAM" id="SSF54236">
    <property type="entry name" value="Ubiquitin-like"/>
    <property type="match status" value="1"/>
</dbReference>
<feature type="domain" description="PDZ" evidence="4">
    <location>
        <begin position="1033"/>
        <end position="1118"/>
    </location>
</feature>
<evidence type="ECO:0000259" key="4">
    <source>
        <dbReference type="PROSITE" id="PS50106"/>
    </source>
</evidence>
<feature type="compositionally biased region" description="Basic and acidic residues" evidence="2">
    <location>
        <begin position="773"/>
        <end position="799"/>
    </location>
</feature>
<evidence type="ECO:0000313" key="6">
    <source>
        <dbReference type="EMBL" id="MED6247275.1"/>
    </source>
</evidence>
<dbReference type="InterPro" id="IPR000299">
    <property type="entry name" value="FERM_domain"/>
</dbReference>
<gene>
    <name evidence="6" type="ORF">ATANTOWER_018981</name>
</gene>
<accession>A0ABU7BCA2</accession>
<dbReference type="InterPro" id="IPR035963">
    <property type="entry name" value="FERM_2"/>
</dbReference>
<dbReference type="InterPro" id="IPR018979">
    <property type="entry name" value="FERM_N"/>
</dbReference>
<dbReference type="EMBL" id="JAHUTI010049213">
    <property type="protein sequence ID" value="MED6247275.1"/>
    <property type="molecule type" value="Genomic_DNA"/>
</dbReference>
<dbReference type="SUPFAM" id="SSF47031">
    <property type="entry name" value="Second domain of FERM"/>
    <property type="match status" value="1"/>
</dbReference>
<dbReference type="SMART" id="SM00295">
    <property type="entry name" value="B41"/>
    <property type="match status" value="1"/>
</dbReference>
<dbReference type="InterPro" id="IPR019748">
    <property type="entry name" value="FERM_central"/>
</dbReference>
<dbReference type="SUPFAM" id="SSF50156">
    <property type="entry name" value="PDZ domain-like"/>
    <property type="match status" value="3"/>
</dbReference>
<dbReference type="SMART" id="SM00750">
    <property type="entry name" value="KIND"/>
    <property type="match status" value="1"/>
</dbReference>
<dbReference type="SUPFAM" id="SSF56112">
    <property type="entry name" value="Protein kinase-like (PK-like)"/>
    <property type="match status" value="1"/>
</dbReference>
<dbReference type="Gene3D" id="1.20.80.10">
    <property type="match status" value="1"/>
</dbReference>
<evidence type="ECO:0000259" key="3">
    <source>
        <dbReference type="PROSITE" id="PS50057"/>
    </source>
</evidence>
<comment type="caution">
    <text evidence="6">The sequence shown here is derived from an EMBL/GenBank/DDBJ whole genome shotgun (WGS) entry which is preliminary data.</text>
</comment>
<dbReference type="Gene3D" id="1.10.510.10">
    <property type="entry name" value="Transferase(Phosphotransferase) domain 1"/>
    <property type="match status" value="1"/>
</dbReference>
<protein>
    <recommendedName>
        <fullName evidence="8">Non-specific protein-tyrosine kinase</fullName>
    </recommendedName>
</protein>
<feature type="domain" description="KIND" evidence="5">
    <location>
        <begin position="78"/>
        <end position="290"/>
    </location>
</feature>
<dbReference type="InterPro" id="IPR018980">
    <property type="entry name" value="FERM_PH-like_C"/>
</dbReference>
<dbReference type="InterPro" id="IPR036034">
    <property type="entry name" value="PDZ_sf"/>
</dbReference>
<dbReference type="InterPro" id="IPR011019">
    <property type="entry name" value="KIND_dom"/>
</dbReference>
<dbReference type="SMART" id="SM00228">
    <property type="entry name" value="PDZ"/>
    <property type="match status" value="3"/>
</dbReference>
<proteinExistence type="predicted"/>
<sequence length="1274" mass="142184">MGMITRGLQRDAERSGMDWIPSKADLLHLLTPCSKRARSVMIIVGELPCSSGMLRSETGYICCQVCVWNVGRMSSTFVTLAEVLEARGGPLLEEEIWSLLLGAAECLMDVSYKGHNNMCSIISPTSLLLSATGTLAFKNCGLSDEVSAFAAPEMLQDRAGSTKPATDRMLVYSLGMTLYWSVDFQLPQNQPVQLSDHLNSILLSMCEDLAHRRVNLTSILEACESQHKASNLLPPTKVVRQLVEEVFHESMDGSLPDSNSPLSGRSQMIRERLHRKRGPLSDFSEGSAEGRRYSTDSDSKSGSLPQRPWRQRPRSSPTLLYQSSLDRLPRRMGRRDSNCSWIGRSPHHDLSPKAGRSHSPSITFSESSLSLSQRKAKALGPEFIRMPDEQQILLELPGSIVSKKGHSSSSQREVTVVLPNGQYVVVRCDIKSRARDVFDMVVAHANLVEHFYFGLSFLDDDEYFFLDHETKISKVAPDSWKKGQISSFFVFLRVKFFVDDIAFILHRLTRHQYYLQLRKDILEDRLYCNEETGLFLAALALQAEFGDYMPELYGKDYYQPEHYVSKRMLEKLAVPIIREELPRLHASHAHLLPAEAETEYLKIVQQLPEYGVMFHRVGREKRPVIGELVLGVCAKGIIVYETKNHLRTVTRRFLWRETDSISTGRRKLIIECGGPSGKKHIFVTETSKIAQYLLNLCSAQHKFHSEMTSRQLNHTMIPDENISAYRARNMSLKRISCSEGMLNHVGLTSGQADSISKSCDDLTTKLEARLRQQREMRREMSRELNKELPGTRDLRDVKEQQCWSSPGTIPRRMSSVSLQKQDSDASSSLRVDTPTRTPPEREIVCVTLTKDPKLGFGNPCLLILYKRVSGFVIVGEDNTGKLDLGIFIASIVPDGPAAKDGRIKPGGRLISLNKTSLEGVTFSDAAAILQNSPDEVELIVSQPKYSLKDREGSLSQSTLGLSLERSFGSQTTLSGTEFRPPMEELEEAILLSSMATPKHNRKLHIPVVRIHDAQDVSPRSPSILSLKTGERFTVDIKKSGGSLGISVTGGINTNVQSGGIYIKSLMPGGAAEQDGRIQIGDRLLEVDGSNLRGVTHQHAVECLKRTGEVVNLLLEREPTVVLEQRPDSPCLPLIHSPSYTQLTPRIEVSVETTLSGRTKDYSFVTNENTHEVVLKKSLSGLGFSFYISQLRSGADHGSLVRIKRLFPGQPAQQSGLLREGDVILSVNREPVKDLSYQVEPPHLKYSYSYSFHGVRFFSNSCIALPTSVGNAIQL</sequence>
<dbReference type="Gene3D" id="3.10.20.90">
    <property type="entry name" value="Phosphatidylinositol 3-kinase Catalytic Subunit, Chain A, domain 1"/>
    <property type="match status" value="1"/>
</dbReference>
<evidence type="ECO:0008006" key="8">
    <source>
        <dbReference type="Google" id="ProtNLM"/>
    </source>
</evidence>
<dbReference type="InterPro" id="IPR001478">
    <property type="entry name" value="PDZ"/>
</dbReference>
<dbReference type="Pfam" id="PF00595">
    <property type="entry name" value="PDZ"/>
    <property type="match status" value="3"/>
</dbReference>
<feature type="region of interest" description="Disordered" evidence="2">
    <location>
        <begin position="270"/>
        <end position="366"/>
    </location>
</feature>
<keyword evidence="1" id="KW-0677">Repeat</keyword>
<evidence type="ECO:0000256" key="2">
    <source>
        <dbReference type="SAM" id="MobiDB-lite"/>
    </source>
</evidence>
<dbReference type="Pfam" id="PF00373">
    <property type="entry name" value="FERM_M"/>
    <property type="match status" value="1"/>
</dbReference>
<dbReference type="Gene3D" id="2.30.42.10">
    <property type="match status" value="3"/>
</dbReference>
<dbReference type="Proteomes" id="UP001345963">
    <property type="component" value="Unassembled WGS sequence"/>
</dbReference>
<dbReference type="PANTHER" id="PTHR46900">
    <property type="entry name" value="TYROSINE-PROTEIN PHOSPHATASE NON-RECEPTOR TYPE 13"/>
    <property type="match status" value="1"/>
</dbReference>
<feature type="domain" description="PDZ" evidence="4">
    <location>
        <begin position="845"/>
        <end position="944"/>
    </location>
</feature>